<evidence type="ECO:0000313" key="3">
    <source>
        <dbReference type="EMBL" id="KAK5276472.1"/>
    </source>
</evidence>
<feature type="domain" description="Fatty acid synthase beta subunit AflB /Fas1-like central" evidence="2">
    <location>
        <begin position="69"/>
        <end position="166"/>
    </location>
</feature>
<keyword evidence="4" id="KW-1185">Reference proteome</keyword>
<dbReference type="PRINTS" id="PR01483">
    <property type="entry name" value="FASYNTHASE"/>
</dbReference>
<dbReference type="InterPro" id="IPR003965">
    <property type="entry name" value="Fatty_acid_synthase"/>
</dbReference>
<dbReference type="EMBL" id="JAVRRA010003375">
    <property type="protein sequence ID" value="KAK5276472.1"/>
    <property type="molecule type" value="Genomic_DNA"/>
</dbReference>
<accession>A0ABR0M1G9</accession>
<dbReference type="PANTHER" id="PTHR10982">
    <property type="entry name" value="MALONYL COA-ACYL CARRIER PROTEIN TRANSACYLASE"/>
    <property type="match status" value="1"/>
</dbReference>
<name>A0ABR0M1G9_9PEZI</name>
<sequence length="167" mass="18236">MAWQIPLIGRLRADGVPIEGLTIGAGVPSIEVANEYIETLGIKHIAFKPGSMEAIQQVINIAKANPHFPVILQWTGGRGGGHHSFEDFHQPILQMYSRIRKCPNLVIIAGSGFGGAEDTYPYLTGTWATRFGYPRMPYDGVLFGSRVMTAKEAHTSKNAKKAITEAE</sequence>
<evidence type="ECO:0000313" key="4">
    <source>
        <dbReference type="Proteomes" id="UP001357485"/>
    </source>
</evidence>
<reference evidence="3 4" key="1">
    <citation type="submission" date="2023-08" db="EMBL/GenBank/DDBJ databases">
        <title>Black Yeasts Isolated from many extreme environments.</title>
        <authorList>
            <person name="Coleine C."/>
            <person name="Stajich J.E."/>
            <person name="Selbmann L."/>
        </authorList>
    </citation>
    <scope>NUCLEOTIDE SEQUENCE [LARGE SCALE GENOMIC DNA]</scope>
    <source>
        <strain evidence="3 4">CCFEE 536</strain>
    </source>
</reference>
<evidence type="ECO:0000256" key="1">
    <source>
        <dbReference type="ARBA" id="ARBA00022679"/>
    </source>
</evidence>
<dbReference type="EC" id="2.3.1.86" evidence="3"/>
<dbReference type="Proteomes" id="UP001357485">
    <property type="component" value="Unassembled WGS sequence"/>
</dbReference>
<dbReference type="PANTHER" id="PTHR10982:SF21">
    <property type="entry name" value="FATTY ACID SYNTHASE SUBUNIT BETA"/>
    <property type="match status" value="1"/>
</dbReference>
<organism evidence="3 4">
    <name type="scientific">Cryomyces antarcticus</name>
    <dbReference type="NCBI Taxonomy" id="329879"/>
    <lineage>
        <taxon>Eukaryota</taxon>
        <taxon>Fungi</taxon>
        <taxon>Dikarya</taxon>
        <taxon>Ascomycota</taxon>
        <taxon>Pezizomycotina</taxon>
        <taxon>Dothideomycetes</taxon>
        <taxon>Dothideomycetes incertae sedis</taxon>
        <taxon>Cryomyces</taxon>
    </lineage>
</organism>
<dbReference type="InterPro" id="IPR013785">
    <property type="entry name" value="Aldolase_TIM"/>
</dbReference>
<comment type="caution">
    <text evidence="3">The sequence shown here is derived from an EMBL/GenBank/DDBJ whole genome shotgun (WGS) entry which is preliminary data.</text>
</comment>
<dbReference type="GO" id="GO:0004321">
    <property type="term" value="F:fatty-acyl-CoA synthase activity"/>
    <property type="evidence" value="ECO:0007669"/>
    <property type="project" value="UniProtKB-EC"/>
</dbReference>
<dbReference type="Gene3D" id="3.20.20.70">
    <property type="entry name" value="Aldolase class I"/>
    <property type="match status" value="1"/>
</dbReference>
<feature type="non-terminal residue" evidence="3">
    <location>
        <position position="167"/>
    </location>
</feature>
<protein>
    <submittedName>
        <fullName evidence="3">Beta subunit of fatty acid synthetase</fullName>
        <ecNumber evidence="3">2.3.1.86</ecNumber>
    </submittedName>
</protein>
<dbReference type="InterPro" id="IPR013565">
    <property type="entry name" value="Fas1/AflB-like_central"/>
</dbReference>
<proteinExistence type="predicted"/>
<evidence type="ECO:0000259" key="2">
    <source>
        <dbReference type="Pfam" id="PF08354"/>
    </source>
</evidence>
<dbReference type="Pfam" id="PF08354">
    <property type="entry name" value="Fas1-AflB-like_hel"/>
    <property type="match status" value="1"/>
</dbReference>
<gene>
    <name evidence="3" type="primary">FAS1_7</name>
    <name evidence="3" type="ORF">LTR16_011140</name>
</gene>
<dbReference type="InterPro" id="IPR050830">
    <property type="entry name" value="Fungal_FAS"/>
</dbReference>
<keyword evidence="3" id="KW-0012">Acyltransferase</keyword>
<keyword evidence="1 3" id="KW-0808">Transferase</keyword>